<dbReference type="AlphaFoldDB" id="A0A2H4VB48"/>
<reference evidence="2 3" key="1">
    <citation type="submission" date="2016-10" db="EMBL/GenBank/DDBJ databases">
        <title>Comparative genomics between deep and shallow subseafloor isolates.</title>
        <authorList>
            <person name="Ishii S."/>
            <person name="Miller J.R."/>
            <person name="Sutton G."/>
            <person name="Suzuki S."/>
            <person name="Methe B."/>
            <person name="Inagaki F."/>
            <person name="Imachi H."/>
        </authorList>
    </citation>
    <scope>NUCLEOTIDE SEQUENCE [LARGE SCALE GENOMIC DNA]</scope>
    <source>
        <strain evidence="2 3">MO-MB1</strain>
    </source>
</reference>
<sequence length="67" mass="7545">MGFMIGMIFYLRFLSGLGFLIGGIAFLYEKRKNPKKLKNSYLPSILLILAGIFQLISALAYVLDKTL</sequence>
<feature type="transmembrane region" description="Helical" evidence="1">
    <location>
        <begin position="6"/>
        <end position="28"/>
    </location>
</feature>
<accession>A0A2H4VB48</accession>
<gene>
    <name evidence="2" type="ORF">BK007_04235</name>
</gene>
<name>A0A2H4VB48_9EURY</name>
<keyword evidence="1" id="KW-0812">Transmembrane</keyword>
<proteinExistence type="predicted"/>
<protein>
    <submittedName>
        <fullName evidence="2">Uncharacterized protein</fullName>
    </submittedName>
</protein>
<feature type="transmembrane region" description="Helical" evidence="1">
    <location>
        <begin position="40"/>
        <end position="63"/>
    </location>
</feature>
<organism evidence="2 3">
    <name type="scientific">Methanobacterium subterraneum</name>
    <dbReference type="NCBI Taxonomy" id="59277"/>
    <lineage>
        <taxon>Archaea</taxon>
        <taxon>Methanobacteriati</taxon>
        <taxon>Methanobacteriota</taxon>
        <taxon>Methanomada group</taxon>
        <taxon>Methanobacteria</taxon>
        <taxon>Methanobacteriales</taxon>
        <taxon>Methanobacteriaceae</taxon>
        <taxon>Methanobacterium</taxon>
    </lineage>
</organism>
<dbReference type="EMBL" id="CP017766">
    <property type="protein sequence ID" value="AUB55301.1"/>
    <property type="molecule type" value="Genomic_DNA"/>
</dbReference>
<dbReference type="Proteomes" id="UP000232806">
    <property type="component" value="Chromosome"/>
</dbReference>
<evidence type="ECO:0000313" key="2">
    <source>
        <dbReference type="EMBL" id="AUB55301.1"/>
    </source>
</evidence>
<keyword evidence="1" id="KW-0472">Membrane</keyword>
<evidence type="ECO:0000256" key="1">
    <source>
        <dbReference type="SAM" id="Phobius"/>
    </source>
</evidence>
<keyword evidence="1" id="KW-1133">Transmembrane helix</keyword>
<evidence type="ECO:0000313" key="3">
    <source>
        <dbReference type="Proteomes" id="UP000232806"/>
    </source>
</evidence>